<evidence type="ECO:0000256" key="8">
    <source>
        <dbReference type="SAM" id="MobiDB-lite"/>
    </source>
</evidence>
<dbReference type="Gene3D" id="3.30.40.10">
    <property type="entry name" value="Zinc/RING finger domain, C3HC4 (zinc finger)"/>
    <property type="match status" value="1"/>
</dbReference>
<keyword evidence="7" id="KW-0747">Spliceosome</keyword>
<evidence type="ECO:0000256" key="2">
    <source>
        <dbReference type="ARBA" id="ARBA00009161"/>
    </source>
</evidence>
<keyword evidence="7" id="KW-0238">DNA-binding</keyword>
<dbReference type="PROSITE" id="PS50089">
    <property type="entry name" value="ZF_RING_2"/>
    <property type="match status" value="1"/>
</dbReference>
<dbReference type="CDD" id="cd16539">
    <property type="entry name" value="RING-HC_RNF113A_B"/>
    <property type="match status" value="1"/>
</dbReference>
<proteinExistence type="inferred from homology"/>
<comment type="subcellular location">
    <subcellularLocation>
        <location evidence="7">Nucleus</location>
    </subcellularLocation>
</comment>
<evidence type="ECO:0000256" key="7">
    <source>
        <dbReference type="RuleBase" id="RU367110"/>
    </source>
</evidence>
<dbReference type="EMBL" id="KZ303494">
    <property type="protein sequence ID" value="PIA17495.1"/>
    <property type="molecule type" value="Genomic_DNA"/>
</dbReference>
<dbReference type="PANTHER" id="PTHR12930">
    <property type="entry name" value="ZINC FINGER PROTEIN 183"/>
    <property type="match status" value="1"/>
</dbReference>
<dbReference type="PANTHER" id="PTHR12930:SF0">
    <property type="entry name" value="RING FINGER PROTEIN 113B"/>
    <property type="match status" value="1"/>
</dbReference>
<dbReference type="GO" id="GO:0005684">
    <property type="term" value="C:U2-type spliceosomal complex"/>
    <property type="evidence" value="ECO:0007669"/>
    <property type="project" value="TreeGrafter"/>
</dbReference>
<keyword evidence="7" id="KW-0508">mRNA splicing</keyword>
<comment type="function">
    <text evidence="1 7">Involved in pre-mRNA splicing.</text>
</comment>
<dbReference type="SMART" id="SM00356">
    <property type="entry name" value="ZnF_C3H1"/>
    <property type="match status" value="1"/>
</dbReference>
<sequence length="316" mass="34843">MVSPKTDSHVGEPITLGSIAEKCVAMSAARREHWKRTADELAPPRDTVAEETISIVKGNVSDKACGTKHTASTKGAIAATAPEGTDTAVDNSNVDYHFKKAMDSTSTEDHATPVTSMKHFSSASRTDQRVDGQDELYKGKHAYTNRAPGTGTRRAGPVRAPTNIRTTNVFDYQPNVCKDYKDTGYCGYGDSCIFLHDRGVYKTGWQLEKEFEESQQGAPRDNPKLWQTAHSEDEDERNGSTSKRVKTSTEQLPFACLICRKPFDNPVMTKCQHYFCEACALAHYRKTPKCFACGAATAGVFRKAKNLISVTNDNRK</sequence>
<keyword evidence="4 6" id="KW-0863">Zinc-finger</keyword>
<dbReference type="PROSITE" id="PS00518">
    <property type="entry name" value="ZF_RING_1"/>
    <property type="match status" value="1"/>
</dbReference>
<keyword evidence="3 6" id="KW-0479">Metal-binding</keyword>
<dbReference type="GO" id="GO:0003677">
    <property type="term" value="F:DNA binding"/>
    <property type="evidence" value="ECO:0007669"/>
    <property type="project" value="UniProtKB-UniRule"/>
</dbReference>
<dbReference type="SUPFAM" id="SSF57850">
    <property type="entry name" value="RING/U-box"/>
    <property type="match status" value="1"/>
</dbReference>
<dbReference type="InterPro" id="IPR013083">
    <property type="entry name" value="Znf_RING/FYVE/PHD"/>
</dbReference>
<dbReference type="Pfam" id="PF00642">
    <property type="entry name" value="zf-CCCH"/>
    <property type="match status" value="1"/>
</dbReference>
<dbReference type="AlphaFoldDB" id="A0A2G5BEP9"/>
<reference evidence="11 12" key="1">
    <citation type="journal article" date="2015" name="Genome Biol. Evol.">
        <title>Phylogenomic analyses indicate that early fungi evolved digesting cell walls of algal ancestors of land plants.</title>
        <authorList>
            <person name="Chang Y."/>
            <person name="Wang S."/>
            <person name="Sekimoto S."/>
            <person name="Aerts A.L."/>
            <person name="Choi C."/>
            <person name="Clum A."/>
            <person name="LaButti K.M."/>
            <person name="Lindquist E.A."/>
            <person name="Yee Ngan C."/>
            <person name="Ohm R.A."/>
            <person name="Salamov A.A."/>
            <person name="Grigoriev I.V."/>
            <person name="Spatafora J.W."/>
            <person name="Berbee M.L."/>
        </authorList>
    </citation>
    <scope>NUCLEOTIDE SEQUENCE [LARGE SCALE GENOMIC DNA]</scope>
    <source>
        <strain evidence="11 12">NRRL 1564</strain>
    </source>
</reference>
<keyword evidence="12" id="KW-1185">Reference proteome</keyword>
<dbReference type="GO" id="GO:0008270">
    <property type="term" value="F:zinc ion binding"/>
    <property type="evidence" value="ECO:0007669"/>
    <property type="project" value="UniProtKB-KW"/>
</dbReference>
<evidence type="ECO:0000259" key="9">
    <source>
        <dbReference type="PROSITE" id="PS50089"/>
    </source>
</evidence>
<dbReference type="Pfam" id="PF13445">
    <property type="entry name" value="zf-RING_UBOX"/>
    <property type="match status" value="1"/>
</dbReference>
<dbReference type="PROSITE" id="PS50103">
    <property type="entry name" value="ZF_C3H1"/>
    <property type="match status" value="1"/>
</dbReference>
<feature type="zinc finger region" description="C3H1-type" evidence="6">
    <location>
        <begin position="171"/>
        <end position="199"/>
    </location>
</feature>
<dbReference type="SUPFAM" id="SSF90229">
    <property type="entry name" value="CCCH zinc finger"/>
    <property type="match status" value="1"/>
</dbReference>
<accession>A0A2G5BEP9</accession>
<feature type="domain" description="RING-type" evidence="9">
    <location>
        <begin position="256"/>
        <end position="293"/>
    </location>
</feature>
<comment type="subunit">
    <text evidence="7">Associated with the spliceosome.</text>
</comment>
<evidence type="ECO:0000259" key="10">
    <source>
        <dbReference type="PROSITE" id="PS50103"/>
    </source>
</evidence>
<dbReference type="InterPro" id="IPR027370">
    <property type="entry name" value="Znf-RING_euk"/>
</dbReference>
<comment type="similarity">
    <text evidence="2 7">Belongs to the CWC24 family.</text>
</comment>
<keyword evidence="7" id="KW-0507">mRNA processing</keyword>
<dbReference type="STRING" id="763665.A0A2G5BEP9"/>
<dbReference type="InterPro" id="IPR036855">
    <property type="entry name" value="Znf_CCCH_sf"/>
</dbReference>
<dbReference type="InterPro" id="IPR001841">
    <property type="entry name" value="Znf_RING"/>
</dbReference>
<evidence type="ECO:0000256" key="5">
    <source>
        <dbReference type="ARBA" id="ARBA00022833"/>
    </source>
</evidence>
<dbReference type="GO" id="GO:0006397">
    <property type="term" value="P:mRNA processing"/>
    <property type="evidence" value="ECO:0007669"/>
    <property type="project" value="UniProtKB-KW"/>
</dbReference>
<feature type="region of interest" description="Disordered" evidence="8">
    <location>
        <begin position="211"/>
        <end position="246"/>
    </location>
</feature>
<dbReference type="SMART" id="SM00184">
    <property type="entry name" value="RING"/>
    <property type="match status" value="1"/>
</dbReference>
<evidence type="ECO:0000256" key="3">
    <source>
        <dbReference type="ARBA" id="ARBA00022723"/>
    </source>
</evidence>
<dbReference type="InterPro" id="IPR017907">
    <property type="entry name" value="Znf_RING_CS"/>
</dbReference>
<keyword evidence="7" id="KW-0539">Nucleus</keyword>
<name>A0A2G5BEP9_COERN</name>
<dbReference type="InterPro" id="IPR000571">
    <property type="entry name" value="Znf_CCCH"/>
</dbReference>
<evidence type="ECO:0000256" key="1">
    <source>
        <dbReference type="ARBA" id="ARBA00003777"/>
    </source>
</evidence>
<evidence type="ECO:0000256" key="6">
    <source>
        <dbReference type="PROSITE-ProRule" id="PRU00723"/>
    </source>
</evidence>
<dbReference type="FunFam" id="3.30.40.10:FF:000045">
    <property type="entry name" value="RING finger protein 113A"/>
    <property type="match status" value="1"/>
</dbReference>
<keyword evidence="5 6" id="KW-0862">Zinc</keyword>
<evidence type="ECO:0000313" key="12">
    <source>
        <dbReference type="Proteomes" id="UP000242474"/>
    </source>
</evidence>
<dbReference type="GO" id="GO:0034247">
    <property type="term" value="P:snoRNA splicing"/>
    <property type="evidence" value="ECO:0007669"/>
    <property type="project" value="TreeGrafter"/>
</dbReference>
<gene>
    <name evidence="11" type="ORF">COEREDRAFT_7451</name>
</gene>
<organism evidence="11 12">
    <name type="scientific">Coemansia reversa (strain ATCC 12441 / NRRL 1564)</name>
    <dbReference type="NCBI Taxonomy" id="763665"/>
    <lineage>
        <taxon>Eukaryota</taxon>
        <taxon>Fungi</taxon>
        <taxon>Fungi incertae sedis</taxon>
        <taxon>Zoopagomycota</taxon>
        <taxon>Kickxellomycotina</taxon>
        <taxon>Kickxellomycetes</taxon>
        <taxon>Kickxellales</taxon>
        <taxon>Kickxellaceae</taxon>
        <taxon>Coemansia</taxon>
    </lineage>
</organism>
<dbReference type="InterPro" id="IPR039971">
    <property type="entry name" value="CWC24-like"/>
</dbReference>
<dbReference type="OrthoDB" id="25761at2759"/>
<dbReference type="Proteomes" id="UP000242474">
    <property type="component" value="Unassembled WGS sequence"/>
</dbReference>
<evidence type="ECO:0000256" key="4">
    <source>
        <dbReference type="ARBA" id="ARBA00022771"/>
    </source>
</evidence>
<protein>
    <recommendedName>
        <fullName evidence="7">Pre-mRNA-splicing factor CWC24</fullName>
    </recommendedName>
</protein>
<feature type="domain" description="C3H1-type" evidence="10">
    <location>
        <begin position="171"/>
        <end position="199"/>
    </location>
</feature>
<evidence type="ECO:0000313" key="11">
    <source>
        <dbReference type="EMBL" id="PIA17495.1"/>
    </source>
</evidence>